<feature type="region of interest" description="Disordered" evidence="16">
    <location>
        <begin position="363"/>
        <end position="418"/>
    </location>
</feature>
<dbReference type="EMBL" id="NCKV01000981">
    <property type="protein sequence ID" value="RWS29289.1"/>
    <property type="molecule type" value="Genomic_DNA"/>
</dbReference>
<dbReference type="CDD" id="cd11681">
    <property type="entry name" value="HDAC_classIIa"/>
    <property type="match status" value="1"/>
</dbReference>
<dbReference type="Proteomes" id="UP000288716">
    <property type="component" value="Unassembled WGS sequence"/>
</dbReference>
<reference evidence="18 19" key="1">
    <citation type="journal article" date="2018" name="Gigascience">
        <title>Genomes of trombidid mites reveal novel predicted allergens and laterally-transferred genes associated with secondary metabolism.</title>
        <authorList>
            <person name="Dong X."/>
            <person name="Chaisiri K."/>
            <person name="Xia D."/>
            <person name="Armstrong S.D."/>
            <person name="Fang Y."/>
            <person name="Donnelly M.J."/>
            <person name="Kadowaki T."/>
            <person name="McGarry J.W."/>
            <person name="Darby A.C."/>
            <person name="Makepeace B.L."/>
        </authorList>
    </citation>
    <scope>NUCLEOTIDE SEQUENCE [LARGE SCALE GENOMIC DNA]</scope>
    <source>
        <strain evidence="18">UoL-UT</strain>
    </source>
</reference>
<dbReference type="InterPro" id="IPR046949">
    <property type="entry name" value="HDAC4/5/7/9"/>
</dbReference>
<evidence type="ECO:0000256" key="13">
    <source>
        <dbReference type="PIRNR" id="PIRNR037911"/>
    </source>
</evidence>
<feature type="binding site" evidence="15">
    <location>
        <position position="580"/>
    </location>
    <ligand>
        <name>Zn(2+)</name>
        <dbReference type="ChEBI" id="CHEBI:29105"/>
    </ligand>
</feature>
<evidence type="ECO:0000256" key="9">
    <source>
        <dbReference type="ARBA" id="ARBA00023015"/>
    </source>
</evidence>
<dbReference type="STRING" id="299467.A0A443SP31"/>
<name>A0A443SP31_9ACAR</name>
<comment type="catalytic activity">
    <reaction evidence="12 13">
        <text>N(6)-acetyl-L-lysyl-[histone] + H2O = L-lysyl-[histone] + acetate</text>
        <dbReference type="Rhea" id="RHEA:58196"/>
        <dbReference type="Rhea" id="RHEA-COMP:9845"/>
        <dbReference type="Rhea" id="RHEA-COMP:11338"/>
        <dbReference type="ChEBI" id="CHEBI:15377"/>
        <dbReference type="ChEBI" id="CHEBI:29969"/>
        <dbReference type="ChEBI" id="CHEBI:30089"/>
        <dbReference type="ChEBI" id="CHEBI:61930"/>
        <dbReference type="EC" id="3.5.1.98"/>
    </reaction>
</comment>
<dbReference type="GO" id="GO:0040029">
    <property type="term" value="P:epigenetic regulation of gene expression"/>
    <property type="evidence" value="ECO:0007669"/>
    <property type="project" value="TreeGrafter"/>
</dbReference>
<dbReference type="InterPro" id="IPR000286">
    <property type="entry name" value="HDACs"/>
</dbReference>
<evidence type="ECO:0000259" key="17">
    <source>
        <dbReference type="Pfam" id="PF00850"/>
    </source>
</evidence>
<dbReference type="PRINTS" id="PR01270">
    <property type="entry name" value="HDASUPER"/>
</dbReference>
<evidence type="ECO:0000256" key="12">
    <source>
        <dbReference type="ARBA" id="ARBA00048287"/>
    </source>
</evidence>
<feature type="compositionally biased region" description="Polar residues" evidence="16">
    <location>
        <begin position="79"/>
        <end position="91"/>
    </location>
</feature>
<evidence type="ECO:0000256" key="14">
    <source>
        <dbReference type="PIRSR" id="PIRSR037911-1"/>
    </source>
</evidence>
<dbReference type="VEuPathDB" id="VectorBase:LDEU002751"/>
<feature type="compositionally biased region" description="Low complexity" evidence="16">
    <location>
        <begin position="144"/>
        <end position="154"/>
    </location>
</feature>
<comment type="caution">
    <text evidence="18">The sequence shown here is derived from an EMBL/GenBank/DDBJ whole genome shotgun (WGS) entry which is preliminary data.</text>
</comment>
<keyword evidence="19" id="KW-1185">Reference proteome</keyword>
<organism evidence="18 19">
    <name type="scientific">Leptotrombidium deliense</name>
    <dbReference type="NCBI Taxonomy" id="299467"/>
    <lineage>
        <taxon>Eukaryota</taxon>
        <taxon>Metazoa</taxon>
        <taxon>Ecdysozoa</taxon>
        <taxon>Arthropoda</taxon>
        <taxon>Chelicerata</taxon>
        <taxon>Arachnida</taxon>
        <taxon>Acari</taxon>
        <taxon>Acariformes</taxon>
        <taxon>Trombidiformes</taxon>
        <taxon>Prostigmata</taxon>
        <taxon>Anystina</taxon>
        <taxon>Parasitengona</taxon>
        <taxon>Trombiculoidea</taxon>
        <taxon>Trombiculidae</taxon>
        <taxon>Leptotrombidium</taxon>
    </lineage>
</organism>
<feature type="active site" evidence="14">
    <location>
        <position position="716"/>
    </location>
</feature>
<dbReference type="FunFam" id="3.40.800.20:FF:000002">
    <property type="entry name" value="Histone deacetylase"/>
    <property type="match status" value="1"/>
</dbReference>
<feature type="binding site" evidence="15">
    <location>
        <position position="664"/>
    </location>
    <ligand>
        <name>Zn(2+)</name>
        <dbReference type="ChEBI" id="CHEBI:29105"/>
    </ligand>
</feature>
<dbReference type="PANTHER" id="PTHR10625:SF5">
    <property type="entry name" value="HISTONE DEACETYLASE"/>
    <property type="match status" value="1"/>
</dbReference>
<evidence type="ECO:0000256" key="7">
    <source>
        <dbReference type="ARBA" id="ARBA00022833"/>
    </source>
</evidence>
<dbReference type="GO" id="GO:0000118">
    <property type="term" value="C:histone deacetylase complex"/>
    <property type="evidence" value="ECO:0007669"/>
    <property type="project" value="TreeGrafter"/>
</dbReference>
<gene>
    <name evidence="18" type="ORF">B4U80_02918</name>
</gene>
<dbReference type="PIRSF" id="PIRSF037911">
    <property type="entry name" value="HDAC_II_euk"/>
    <property type="match status" value="1"/>
</dbReference>
<evidence type="ECO:0000256" key="6">
    <source>
        <dbReference type="ARBA" id="ARBA00022801"/>
    </source>
</evidence>
<evidence type="ECO:0000256" key="1">
    <source>
        <dbReference type="ARBA" id="ARBA00004123"/>
    </source>
</evidence>
<dbReference type="AlphaFoldDB" id="A0A443SP31"/>
<dbReference type="PANTHER" id="PTHR10625">
    <property type="entry name" value="HISTONE DEACETYLASE HDAC1-RELATED"/>
    <property type="match status" value="1"/>
</dbReference>
<feature type="binding site" evidence="15">
    <location>
        <position position="588"/>
    </location>
    <ligand>
        <name>Zn(2+)</name>
        <dbReference type="ChEBI" id="CHEBI:29105"/>
    </ligand>
</feature>
<dbReference type="InterPro" id="IPR037138">
    <property type="entry name" value="His_deacetylse_dom_sf"/>
</dbReference>
<sequence length="981" mass="107716">MEYLETQKKIEEEQREKAAKERQEKEKLEALKKKEKHEHSAIASSEVKQRLQEFVLSKKHREAKQAAAAAAMTAGQVPMSITGSNSNSSPPASMGTWNPLLGKFEDDLMPLRKTVESNTPPNSKPESIPGSPPAANGAPIYPQSGIAAASSAGSTPILEETQGGGGSGSPFSILTQSSDVQLYSSPSLPNISLGRPHVPSTGPATVLTNNIIFGAHLRSHPRCPFAPHCQVQNEHIITMLLIMLCPVIEGEFSPPTSPTYLHQQLKVLGQQTGTISDTVLGSPPSVYYSGAPITDSQVAATKLQGTRTIHRPLGRTQSAPLPLGHPMLQSPNAPNSVIDASQQQQQHQRNLLKQHIRQTVLTRASSKQQLQSQSFEEETEAAVAQEMKDSVPSTPSRKERIKRQYSQEADFSPDSKDENLIDLTKSSIELTTKGTKNSELIKQQKERESFLQQQRDLFSPYLPTSNASVDPTVYQQMLYQQQQQQQLLILQQQNSPTSTSGQIPQTISLLPEGNQYPQVLPYSRYPYYHPTRPLSRASSSPLVTLISTQEQGSHSPPITSGRHSYTTGIVYDSLMLKHQCICGDNSQHPEHGGRLQSIWARLQETGLTLRCERIRSRKATLEEIQSCHSEAYTLLFGTSPLNRQKLDPSKLSDLPIKSFVMLPCGGIGVDSDTTWNELHTASASRMAAGCVTELSLKVAFGEVKNGFAIVRPPGHHAEQQQAMGFCFFNSLAIAAQQIRKRLNFEKILILDWDVHHGNGIQQIFYEDPHVLYISIHRHDDGNFFPGTGDPNEIGAEDGTGFNVNIAWSGGLTPPLSDAEYLAAFRSIVMPIARDFDPEIVLVASGFDAASGHPAPLGGYQVTPACFAWMTQQVITLAKGKVVLALEGGYDLPSICDCAQECVSALLGDETALISEEEKLRKPTEKAVETLRRVTAIQAPHWPIVKRFAHLIDCSHLEAQRKEREECEAVSALASLTMQHIK</sequence>
<feature type="domain" description="Histone deacetylase" evidence="17">
    <location>
        <begin position="588"/>
        <end position="905"/>
    </location>
</feature>
<feature type="compositionally biased region" description="Polar residues" evidence="16">
    <location>
        <begin position="363"/>
        <end position="374"/>
    </location>
</feature>
<comment type="similarity">
    <text evidence="2 13">Belongs to the histone deacetylase family. HD type 2 subfamily.</text>
</comment>
<dbReference type="EC" id="3.5.1.98" evidence="3 13"/>
<dbReference type="InterPro" id="IPR023696">
    <property type="entry name" value="Ureohydrolase_dom_sf"/>
</dbReference>
<accession>A0A443SP31</accession>
<dbReference type="GO" id="GO:0141221">
    <property type="term" value="F:histone deacetylase activity, hydrolytic mechanism"/>
    <property type="evidence" value="ECO:0007669"/>
    <property type="project" value="UniProtKB-EC"/>
</dbReference>
<dbReference type="OrthoDB" id="5232919at2759"/>
<feature type="compositionally biased region" description="Basic and acidic residues" evidence="16">
    <location>
        <begin position="1"/>
        <end position="40"/>
    </location>
</feature>
<keyword evidence="8 13" id="KW-0156">Chromatin regulator</keyword>
<evidence type="ECO:0000313" key="19">
    <source>
        <dbReference type="Proteomes" id="UP000288716"/>
    </source>
</evidence>
<feature type="region of interest" description="Disordered" evidence="16">
    <location>
        <begin position="1"/>
        <end position="48"/>
    </location>
</feature>
<keyword evidence="4 13" id="KW-0678">Repressor</keyword>
<feature type="compositionally biased region" description="Polar residues" evidence="16">
    <location>
        <begin position="116"/>
        <end position="125"/>
    </location>
</feature>
<dbReference type="SUPFAM" id="SSF52768">
    <property type="entry name" value="Arginase/deacetylase"/>
    <property type="match status" value="1"/>
</dbReference>
<keyword evidence="6 13" id="KW-0378">Hydrolase</keyword>
<evidence type="ECO:0000256" key="16">
    <source>
        <dbReference type="SAM" id="MobiDB-lite"/>
    </source>
</evidence>
<keyword evidence="11" id="KW-0539">Nucleus</keyword>
<dbReference type="Pfam" id="PF00850">
    <property type="entry name" value="Hist_deacetyl"/>
    <property type="match status" value="1"/>
</dbReference>
<evidence type="ECO:0000256" key="2">
    <source>
        <dbReference type="ARBA" id="ARBA00007738"/>
    </source>
</evidence>
<evidence type="ECO:0000256" key="10">
    <source>
        <dbReference type="ARBA" id="ARBA00023163"/>
    </source>
</evidence>
<comment type="subcellular location">
    <subcellularLocation>
        <location evidence="1 13">Nucleus</location>
    </subcellularLocation>
</comment>
<keyword evidence="5 15" id="KW-0479">Metal-binding</keyword>
<evidence type="ECO:0000256" key="8">
    <source>
        <dbReference type="ARBA" id="ARBA00022853"/>
    </source>
</evidence>
<evidence type="ECO:0000256" key="11">
    <source>
        <dbReference type="ARBA" id="ARBA00023242"/>
    </source>
</evidence>
<evidence type="ECO:0000256" key="5">
    <source>
        <dbReference type="ARBA" id="ARBA00022723"/>
    </source>
</evidence>
<proteinExistence type="inferred from homology"/>
<protein>
    <recommendedName>
        <fullName evidence="3 13">Histone deacetylase</fullName>
        <ecNumber evidence="3 13">3.5.1.98</ecNumber>
    </recommendedName>
</protein>
<dbReference type="GO" id="GO:0000122">
    <property type="term" value="P:negative regulation of transcription by RNA polymerase II"/>
    <property type="evidence" value="ECO:0007669"/>
    <property type="project" value="InterPro"/>
</dbReference>
<evidence type="ECO:0000313" key="18">
    <source>
        <dbReference type="EMBL" id="RWS29289.1"/>
    </source>
</evidence>
<feature type="region of interest" description="Disordered" evidence="16">
    <location>
        <begin position="66"/>
        <end position="101"/>
    </location>
</feature>
<keyword evidence="10 13" id="KW-0804">Transcription</keyword>
<feature type="binding site" evidence="15">
    <location>
        <position position="582"/>
    </location>
    <ligand>
        <name>Zn(2+)</name>
        <dbReference type="ChEBI" id="CHEBI:29105"/>
    </ligand>
</feature>
<dbReference type="GO" id="GO:0046872">
    <property type="term" value="F:metal ion binding"/>
    <property type="evidence" value="ECO:0007669"/>
    <property type="project" value="UniProtKB-KW"/>
</dbReference>
<dbReference type="InterPro" id="IPR023801">
    <property type="entry name" value="His_deacetylse_dom"/>
</dbReference>
<feature type="region of interest" description="Disordered" evidence="16">
    <location>
        <begin position="113"/>
        <end position="172"/>
    </location>
</feature>
<keyword evidence="9 13" id="KW-0805">Transcription regulation</keyword>
<keyword evidence="7 15" id="KW-0862">Zinc</keyword>
<comment type="function">
    <text evidence="13">Responsible for the deacetylation of lysine residues on the N-terminal part of the core histones (H2A, H2B, H3 and H4). Histone deacetylation gives a tag for epigenetic repression and plays an important role in transcriptional regulation, cell cycle progression and developmental events.</text>
</comment>
<evidence type="ECO:0000256" key="4">
    <source>
        <dbReference type="ARBA" id="ARBA00022491"/>
    </source>
</evidence>
<dbReference type="Gene3D" id="3.40.800.20">
    <property type="entry name" value="Histone deacetylase domain"/>
    <property type="match status" value="1"/>
</dbReference>
<evidence type="ECO:0000256" key="15">
    <source>
        <dbReference type="PIRSR" id="PIRSR037911-2"/>
    </source>
</evidence>
<evidence type="ECO:0000256" key="3">
    <source>
        <dbReference type="ARBA" id="ARBA00012111"/>
    </source>
</evidence>